<dbReference type="InterPro" id="IPR002833">
    <property type="entry name" value="PTH2"/>
</dbReference>
<dbReference type="GeneID" id="38126990"/>
<sequence>MAELDRIPPSTTAYVIATAIVAGITGYFIGQGASLGLFSSAKEKEGWPNSYNVKVPQHSSDEEDEDYEDYEDDSEEEGDGGELANFDNNTEEVKLVLVVRTDLGMTKGKSFHCAPLPRLVFKIQRCSHATLACYKYLIAHNPQSPILRRWERQGQAKIALQTKSEEELQLLQAQAISLGLCARVIQDAGRTQIASGSRTVLGVLGPRSVVDQVTGHLKLL</sequence>
<feature type="region of interest" description="Disordered" evidence="5">
    <location>
        <begin position="49"/>
        <end position="85"/>
    </location>
</feature>
<keyword evidence="2" id="KW-0378">Hydrolase</keyword>
<dbReference type="GO" id="GO:0005829">
    <property type="term" value="C:cytosol"/>
    <property type="evidence" value="ECO:0007669"/>
    <property type="project" value="TreeGrafter"/>
</dbReference>
<dbReference type="GO" id="GO:0004045">
    <property type="term" value="F:peptidyl-tRNA hydrolase activity"/>
    <property type="evidence" value="ECO:0007669"/>
    <property type="project" value="UniProtKB-EC"/>
</dbReference>
<gene>
    <name evidence="7" type="ORF">CDV56_105016</name>
</gene>
<dbReference type="AlphaFoldDB" id="A0A397GKH0"/>
<name>A0A397GKH0_ASPTH</name>
<comment type="caution">
    <text evidence="7">The sequence shown here is derived from an EMBL/GenBank/DDBJ whole genome shotgun (WGS) entry which is preliminary data.</text>
</comment>
<reference evidence="7" key="1">
    <citation type="submission" date="2018-08" db="EMBL/GenBank/DDBJ databases">
        <title>Draft genome sequence of azole-resistant Aspergillus thermomutatus (Neosartorya pseudofischeri) strain HMR AF 39, isolated from a human nasal aspirate.</title>
        <authorList>
            <person name="Parent-Michaud M."/>
            <person name="Dufresne P.J."/>
            <person name="Fournier E."/>
            <person name="Martineau C."/>
            <person name="Moreira S."/>
            <person name="Perkins V."/>
            <person name="De Repentigny L."/>
            <person name="Dufresne S.F."/>
        </authorList>
    </citation>
    <scope>NUCLEOTIDE SEQUENCE [LARGE SCALE GENOMIC DNA]</scope>
    <source>
        <strain evidence="7">HMR AF 39</strain>
    </source>
</reference>
<evidence type="ECO:0000256" key="4">
    <source>
        <dbReference type="ARBA" id="ARBA00048707"/>
    </source>
</evidence>
<feature type="transmembrane region" description="Helical" evidence="6">
    <location>
        <begin position="12"/>
        <end position="30"/>
    </location>
</feature>
<comment type="similarity">
    <text evidence="3">Belongs to the PTH2 family.</text>
</comment>
<evidence type="ECO:0000256" key="1">
    <source>
        <dbReference type="ARBA" id="ARBA00013260"/>
    </source>
</evidence>
<evidence type="ECO:0000313" key="8">
    <source>
        <dbReference type="Proteomes" id="UP000215305"/>
    </source>
</evidence>
<dbReference type="CDD" id="cd02430">
    <property type="entry name" value="PTH2"/>
    <property type="match status" value="1"/>
</dbReference>
<dbReference type="Pfam" id="PF01981">
    <property type="entry name" value="PTH2"/>
    <property type="match status" value="1"/>
</dbReference>
<keyword evidence="6" id="KW-0472">Membrane</keyword>
<dbReference type="PANTHER" id="PTHR12649:SF11">
    <property type="entry name" value="PEPTIDYL-TRNA HYDROLASE 2, MITOCHONDRIAL"/>
    <property type="match status" value="1"/>
</dbReference>
<dbReference type="SUPFAM" id="SSF102462">
    <property type="entry name" value="Peptidyl-tRNA hydrolase II"/>
    <property type="match status" value="1"/>
</dbReference>
<dbReference type="Proteomes" id="UP000215305">
    <property type="component" value="Unassembled WGS sequence"/>
</dbReference>
<feature type="compositionally biased region" description="Acidic residues" evidence="5">
    <location>
        <begin position="61"/>
        <end position="80"/>
    </location>
</feature>
<dbReference type="Gene3D" id="3.40.1490.10">
    <property type="entry name" value="Bit1"/>
    <property type="match status" value="1"/>
</dbReference>
<evidence type="ECO:0000313" key="7">
    <source>
        <dbReference type="EMBL" id="RHZ50074.1"/>
    </source>
</evidence>
<organism evidence="7 8">
    <name type="scientific">Aspergillus thermomutatus</name>
    <name type="common">Neosartorya pseudofischeri</name>
    <dbReference type="NCBI Taxonomy" id="41047"/>
    <lineage>
        <taxon>Eukaryota</taxon>
        <taxon>Fungi</taxon>
        <taxon>Dikarya</taxon>
        <taxon>Ascomycota</taxon>
        <taxon>Pezizomycotina</taxon>
        <taxon>Eurotiomycetes</taxon>
        <taxon>Eurotiomycetidae</taxon>
        <taxon>Eurotiales</taxon>
        <taxon>Aspergillaceae</taxon>
        <taxon>Aspergillus</taxon>
        <taxon>Aspergillus subgen. Fumigati</taxon>
    </lineage>
</organism>
<evidence type="ECO:0000256" key="5">
    <source>
        <dbReference type="SAM" id="MobiDB-lite"/>
    </source>
</evidence>
<dbReference type="PANTHER" id="PTHR12649">
    <property type="entry name" value="PEPTIDYL-TRNA HYDROLASE 2"/>
    <property type="match status" value="1"/>
</dbReference>
<dbReference type="NCBIfam" id="TIGR00283">
    <property type="entry name" value="arch_pth2"/>
    <property type="match status" value="1"/>
</dbReference>
<dbReference type="EC" id="3.1.1.29" evidence="1"/>
<evidence type="ECO:0000256" key="6">
    <source>
        <dbReference type="SAM" id="Phobius"/>
    </source>
</evidence>
<dbReference type="STRING" id="41047.A0A397GKH0"/>
<keyword evidence="6" id="KW-1133">Transmembrane helix</keyword>
<evidence type="ECO:0000256" key="2">
    <source>
        <dbReference type="ARBA" id="ARBA00022801"/>
    </source>
</evidence>
<dbReference type="RefSeq" id="XP_026612603.1">
    <property type="nucleotide sequence ID" value="XM_026758635.1"/>
</dbReference>
<keyword evidence="6" id="KW-0812">Transmembrane</keyword>
<evidence type="ECO:0000256" key="3">
    <source>
        <dbReference type="ARBA" id="ARBA00038050"/>
    </source>
</evidence>
<accession>A0A397GKH0</accession>
<dbReference type="VEuPathDB" id="FungiDB:CDV56_105016"/>
<dbReference type="OrthoDB" id="1733656at2759"/>
<comment type="catalytic activity">
    <reaction evidence="4">
        <text>an N-acyl-L-alpha-aminoacyl-tRNA + H2O = an N-acyl-L-amino acid + a tRNA + H(+)</text>
        <dbReference type="Rhea" id="RHEA:54448"/>
        <dbReference type="Rhea" id="RHEA-COMP:10123"/>
        <dbReference type="Rhea" id="RHEA-COMP:13883"/>
        <dbReference type="ChEBI" id="CHEBI:15377"/>
        <dbReference type="ChEBI" id="CHEBI:15378"/>
        <dbReference type="ChEBI" id="CHEBI:59874"/>
        <dbReference type="ChEBI" id="CHEBI:78442"/>
        <dbReference type="ChEBI" id="CHEBI:138191"/>
        <dbReference type="EC" id="3.1.1.29"/>
    </reaction>
</comment>
<dbReference type="EMBL" id="NKHU02000167">
    <property type="protein sequence ID" value="RHZ50074.1"/>
    <property type="molecule type" value="Genomic_DNA"/>
</dbReference>
<proteinExistence type="inferred from homology"/>
<dbReference type="FunFam" id="3.40.1490.10:FF:000001">
    <property type="entry name" value="Peptidyl-tRNA hydrolase 2"/>
    <property type="match status" value="1"/>
</dbReference>
<protein>
    <recommendedName>
        <fullName evidence="1">peptidyl-tRNA hydrolase</fullName>
        <ecNumber evidence="1">3.1.1.29</ecNumber>
    </recommendedName>
</protein>
<keyword evidence="8" id="KW-1185">Reference proteome</keyword>
<dbReference type="InterPro" id="IPR023476">
    <property type="entry name" value="Pep_tRNA_hydro_II_dom_sf"/>
</dbReference>